<feature type="region of interest" description="Disordered" evidence="1">
    <location>
        <begin position="84"/>
        <end position="113"/>
    </location>
</feature>
<dbReference type="Proteomes" id="UP000663873">
    <property type="component" value="Unassembled WGS sequence"/>
</dbReference>
<dbReference type="AlphaFoldDB" id="A0A821ERM0"/>
<name>A0A821ERM0_9BILA</name>
<protein>
    <submittedName>
        <fullName evidence="2">Uncharacterized protein</fullName>
    </submittedName>
</protein>
<reference evidence="2" key="1">
    <citation type="submission" date="2021-02" db="EMBL/GenBank/DDBJ databases">
        <authorList>
            <person name="Nowell W R."/>
        </authorList>
    </citation>
    <scope>NUCLEOTIDE SEQUENCE</scope>
</reference>
<comment type="caution">
    <text evidence="2">The sequence shown here is derived from an EMBL/GenBank/DDBJ whole genome shotgun (WGS) entry which is preliminary data.</text>
</comment>
<evidence type="ECO:0000313" key="3">
    <source>
        <dbReference type="Proteomes" id="UP000663873"/>
    </source>
</evidence>
<feature type="compositionally biased region" description="Basic residues" evidence="1">
    <location>
        <begin position="90"/>
        <end position="104"/>
    </location>
</feature>
<gene>
    <name evidence="2" type="ORF">UJA718_LOCUS33100</name>
</gene>
<keyword evidence="3" id="KW-1185">Reference proteome</keyword>
<dbReference type="EMBL" id="CAJOBP010028886">
    <property type="protein sequence ID" value="CAF4640465.1"/>
    <property type="molecule type" value="Genomic_DNA"/>
</dbReference>
<feature type="non-terminal residue" evidence="2">
    <location>
        <position position="1"/>
    </location>
</feature>
<evidence type="ECO:0000313" key="2">
    <source>
        <dbReference type="EMBL" id="CAF4640465.1"/>
    </source>
</evidence>
<organism evidence="2 3">
    <name type="scientific">Rotaria socialis</name>
    <dbReference type="NCBI Taxonomy" id="392032"/>
    <lineage>
        <taxon>Eukaryota</taxon>
        <taxon>Metazoa</taxon>
        <taxon>Spiralia</taxon>
        <taxon>Gnathifera</taxon>
        <taxon>Rotifera</taxon>
        <taxon>Eurotatoria</taxon>
        <taxon>Bdelloidea</taxon>
        <taxon>Philodinida</taxon>
        <taxon>Philodinidae</taxon>
        <taxon>Rotaria</taxon>
    </lineage>
</organism>
<proteinExistence type="predicted"/>
<evidence type="ECO:0000256" key="1">
    <source>
        <dbReference type="SAM" id="MobiDB-lite"/>
    </source>
</evidence>
<accession>A0A821ERM0</accession>
<sequence length="113" mass="12424">AMDQERDALLAPLTKPKLSKTRTMQNTTNEAKELLGKEVLADTRQETKRRQAAEIAKTTRENAAKQKVGRKPALKRLGTMAKTATEGKAYVKRTGKKTTARKRTGGTAKNSAK</sequence>